<dbReference type="EMBL" id="MCGE01000007">
    <property type="protein sequence ID" value="ORZ19392.1"/>
    <property type="molecule type" value="Genomic_DNA"/>
</dbReference>
<keyword evidence="3" id="KW-1185">Reference proteome</keyword>
<dbReference type="PANTHER" id="PTHR21575:SF12">
    <property type="entry name" value="PROTEIN HID1"/>
    <property type="match status" value="1"/>
</dbReference>
<dbReference type="GO" id="GO:0016020">
    <property type="term" value="C:membrane"/>
    <property type="evidence" value="ECO:0007669"/>
    <property type="project" value="TreeGrafter"/>
</dbReference>
<feature type="region of interest" description="Disordered" evidence="1">
    <location>
        <begin position="664"/>
        <end position="699"/>
    </location>
</feature>
<protein>
    <submittedName>
        <fullName evidence="2">High-temperature-induced dauer-formation protein-domain-containing protein</fullName>
    </submittedName>
</protein>
<dbReference type="InterPro" id="IPR026705">
    <property type="entry name" value="Hid-1/Ecm30"/>
</dbReference>
<dbReference type="GO" id="GO:0005797">
    <property type="term" value="C:Golgi medial cisterna"/>
    <property type="evidence" value="ECO:0007669"/>
    <property type="project" value="TreeGrafter"/>
</dbReference>
<organism evidence="2 3">
    <name type="scientific">Absidia repens</name>
    <dbReference type="NCBI Taxonomy" id="90262"/>
    <lineage>
        <taxon>Eukaryota</taxon>
        <taxon>Fungi</taxon>
        <taxon>Fungi incertae sedis</taxon>
        <taxon>Mucoromycota</taxon>
        <taxon>Mucoromycotina</taxon>
        <taxon>Mucoromycetes</taxon>
        <taxon>Mucorales</taxon>
        <taxon>Cunninghamellaceae</taxon>
        <taxon>Absidia</taxon>
    </lineage>
</organism>
<feature type="compositionally biased region" description="Low complexity" evidence="1">
    <location>
        <begin position="143"/>
        <end position="157"/>
    </location>
</feature>
<feature type="region of interest" description="Disordered" evidence="1">
    <location>
        <begin position="828"/>
        <end position="900"/>
    </location>
</feature>
<dbReference type="Pfam" id="PF12722">
    <property type="entry name" value="Hid1"/>
    <property type="match status" value="2"/>
</dbReference>
<feature type="region of interest" description="Disordered" evidence="1">
    <location>
        <begin position="333"/>
        <end position="367"/>
    </location>
</feature>
<sequence length="900" mass="100365">MGATDSKLAFRKGVFRLFEERVKYRPSADDYWSCFWTLPETADEIYSLIGANDVRKTRDTAKENLETLLDKIILRIDTIVNAPHFPSTQHPPQHLLNCFRLLTRIMPYIFESPEHAEWEDAFFWTPRTVERIDAFGDDGGDESTPASASTDTPTDATAGTLDQKRIIEYDTLKLVLAVVYAIWEEGVGSSKSLGSSREMDMNRTEVLRTLTMLFSKSMYTSPSNTLAKEDLWLNYVIILVLLCSFMNTACKYDPLGWGVPYNHIMVADPAEQLVATCLRVLLILLDYRSPHAVELMHELDKHQHRQSLSTATEQLISDITTPSATESANITTTANDNSSLDENAQQSPSIDTNVGTTNNTNDAQEEPSLPAALLPTSPVSAEIQSILSSVEEINDTHDNPFKHYLSKLHRTQDFKFLMDGIQRILYNPLQASNTYLPRSTKRVQCNVEMMMLCWRLMECNQRFKNYLTETNHALDFMVVLIYFSVESKSNIAQVGVVRMCAFILQTLSSEREFGIKLNTTFTGHSSLPALARLPAFHGTYGDYLIISIVNLIASTHGGLSSLYPAFILTITNVSPYLKNLSVGSASKLITLFNSVSSAGFMLADDGNHRLTGYMLEVFNNIIQYHFANNPNVIYAVVRNHNRFEKLFKFTLSSGLAEIEHHRRLKEERQQSSTVQQANADGSQPADRQHEPNRRSSSASSFTPMYTLQKFTPTEEWVSLWFPQFPLETIQVLLNYLVPLVEEKCTLEGLTTDAQVLDFLRSVTMVGILPQRHGIFIRKFQWGEALVIWFRSMLWGQAYISSMHTSSSPWNGTLIKLFQIKHELPPPLNANGAVAASSPSASPPPPQQPSIPATAPIVSSSASTPPSSSSRSPAAPAAPTAATPTTTALSETSGHTPTSST</sequence>
<feature type="compositionally biased region" description="Low complexity" evidence="1">
    <location>
        <begin position="849"/>
        <end position="887"/>
    </location>
</feature>
<dbReference type="PANTHER" id="PTHR21575">
    <property type="entry name" value="PROTEIN HID1"/>
    <property type="match status" value="1"/>
</dbReference>
<feature type="compositionally biased region" description="Polar residues" evidence="1">
    <location>
        <begin position="670"/>
        <end position="681"/>
    </location>
</feature>
<evidence type="ECO:0000256" key="1">
    <source>
        <dbReference type="SAM" id="MobiDB-lite"/>
    </source>
</evidence>
<feature type="compositionally biased region" description="Low complexity" evidence="1">
    <location>
        <begin position="352"/>
        <end position="367"/>
    </location>
</feature>
<dbReference type="AlphaFoldDB" id="A0A1X2IMZ1"/>
<proteinExistence type="predicted"/>
<feature type="compositionally biased region" description="Polar residues" evidence="1">
    <location>
        <begin position="333"/>
        <end position="351"/>
    </location>
</feature>
<dbReference type="GO" id="GO:0000138">
    <property type="term" value="C:Golgi trans cisterna"/>
    <property type="evidence" value="ECO:0007669"/>
    <property type="project" value="TreeGrafter"/>
</dbReference>
<dbReference type="STRING" id="90262.A0A1X2IMZ1"/>
<comment type="caution">
    <text evidence="2">The sequence shown here is derived from an EMBL/GenBank/DDBJ whole genome shotgun (WGS) entry which is preliminary data.</text>
</comment>
<accession>A0A1X2IMZ1</accession>
<feature type="compositionally biased region" description="Polar residues" evidence="1">
    <location>
        <begin position="888"/>
        <end position="900"/>
    </location>
</feature>
<dbReference type="OrthoDB" id="432953at2759"/>
<evidence type="ECO:0000313" key="3">
    <source>
        <dbReference type="Proteomes" id="UP000193560"/>
    </source>
</evidence>
<dbReference type="Proteomes" id="UP000193560">
    <property type="component" value="Unassembled WGS sequence"/>
</dbReference>
<name>A0A1X2IMZ1_9FUNG</name>
<reference evidence="2 3" key="1">
    <citation type="submission" date="2016-07" db="EMBL/GenBank/DDBJ databases">
        <title>Pervasive Adenine N6-methylation of Active Genes in Fungi.</title>
        <authorList>
            <consortium name="DOE Joint Genome Institute"/>
            <person name="Mondo S.J."/>
            <person name="Dannebaum R.O."/>
            <person name="Kuo R.C."/>
            <person name="Labutti K."/>
            <person name="Haridas S."/>
            <person name="Kuo A."/>
            <person name="Salamov A."/>
            <person name="Ahrendt S.R."/>
            <person name="Lipzen A."/>
            <person name="Sullivan W."/>
            <person name="Andreopoulos W.B."/>
            <person name="Clum A."/>
            <person name="Lindquist E."/>
            <person name="Daum C."/>
            <person name="Ramamoorthy G.K."/>
            <person name="Gryganskyi A."/>
            <person name="Culley D."/>
            <person name="Magnuson J.K."/>
            <person name="James T.Y."/>
            <person name="O'Malley M.A."/>
            <person name="Stajich J.E."/>
            <person name="Spatafora J.W."/>
            <person name="Visel A."/>
            <person name="Grigoriev I.V."/>
        </authorList>
    </citation>
    <scope>NUCLEOTIDE SEQUENCE [LARGE SCALE GENOMIC DNA]</scope>
    <source>
        <strain evidence="2 3">NRRL 1336</strain>
    </source>
</reference>
<feature type="region of interest" description="Disordered" evidence="1">
    <location>
        <begin position="134"/>
        <end position="157"/>
    </location>
</feature>
<evidence type="ECO:0000313" key="2">
    <source>
        <dbReference type="EMBL" id="ORZ19392.1"/>
    </source>
</evidence>
<gene>
    <name evidence="2" type="ORF">BCR42DRAFT_409692</name>
</gene>